<dbReference type="Proteomes" id="UP000013827">
    <property type="component" value="Unassembled WGS sequence"/>
</dbReference>
<protein>
    <submittedName>
        <fullName evidence="1">Uncharacterized protein</fullName>
    </submittedName>
</protein>
<dbReference type="RefSeq" id="XP_005786164.1">
    <property type="nucleotide sequence ID" value="XM_005786107.1"/>
</dbReference>
<evidence type="ECO:0000313" key="1">
    <source>
        <dbReference type="EnsemblProtists" id="EOD33735"/>
    </source>
</evidence>
<dbReference type="SMR" id="A0A1P2JN21"/>
<name>A0A1P2JN21_EMIH1</name>
<dbReference type="KEGG" id="ehx:EMIHUDRAFT_111561"/>
<dbReference type="EnsemblProtists" id="EOD33735">
    <property type="protein sequence ID" value="EOD33735"/>
    <property type="gene ID" value="EMIHUDRAFT_111561"/>
</dbReference>
<organism evidence="1 2">
    <name type="scientific">Emiliania huxleyi (strain CCMP1516)</name>
    <dbReference type="NCBI Taxonomy" id="280463"/>
    <lineage>
        <taxon>Eukaryota</taxon>
        <taxon>Haptista</taxon>
        <taxon>Haptophyta</taxon>
        <taxon>Prymnesiophyceae</taxon>
        <taxon>Isochrysidales</taxon>
        <taxon>Noelaerhabdaceae</taxon>
        <taxon>Emiliania</taxon>
    </lineage>
</organism>
<dbReference type="GeneID" id="17279005"/>
<dbReference type="AlphaFoldDB" id="A0A1P2JN21"/>
<sequence>MGCAGSTLRSGASFEDSRLAAIEDSRFHEVGHHAQFEDSRLAAIEDSRFHEVGHHAQFDEGGRFKQLPPANDDAKLLVADHPSLGVIRLDYDYPPALGDVDHPGSFYYDVFYRVVPGLTFELCQSGELPDDVKQRFIDAITWLDEQGVAGITGDCGFFMYFQALARSVTSKPVFMSSLCQLPAVVCAYAADEHIALFTANGESLKPMRELIKKECGVDPDDTRFVIVGCEDVPGFEAVANGDRVDVDSVLPHLVRLAEDTVAKHAGTAKPIRAILFECTELPPYSDAVRAATRLPVFDSITCCNSMLASLMDNPRFGVNNWHLSWDGAHTAHRFGDNVPPHLKGKLVNREHPENVARWNASLAERSSFSSAQQESIGRGSREL</sequence>
<proteinExistence type="predicted"/>
<accession>A0A1P2JN21</accession>
<reference evidence="1" key="2">
    <citation type="submission" date="2024-10" db="UniProtKB">
        <authorList>
            <consortium name="EnsemblProtists"/>
        </authorList>
    </citation>
    <scope>IDENTIFICATION</scope>
</reference>
<reference evidence="2" key="1">
    <citation type="journal article" date="2013" name="Nature">
        <title>Pan genome of the phytoplankton Emiliania underpins its global distribution.</title>
        <authorList>
            <person name="Read B.A."/>
            <person name="Kegel J."/>
            <person name="Klute M.J."/>
            <person name="Kuo A."/>
            <person name="Lefebvre S.C."/>
            <person name="Maumus F."/>
            <person name="Mayer C."/>
            <person name="Miller J."/>
            <person name="Monier A."/>
            <person name="Salamov A."/>
            <person name="Young J."/>
            <person name="Aguilar M."/>
            <person name="Claverie J.M."/>
            <person name="Frickenhaus S."/>
            <person name="Gonzalez K."/>
            <person name="Herman E.K."/>
            <person name="Lin Y.C."/>
            <person name="Napier J."/>
            <person name="Ogata H."/>
            <person name="Sarno A.F."/>
            <person name="Shmutz J."/>
            <person name="Schroeder D."/>
            <person name="de Vargas C."/>
            <person name="Verret F."/>
            <person name="von Dassow P."/>
            <person name="Valentin K."/>
            <person name="Van de Peer Y."/>
            <person name="Wheeler G."/>
            <person name="Dacks J.B."/>
            <person name="Delwiche C.F."/>
            <person name="Dyhrman S.T."/>
            <person name="Glockner G."/>
            <person name="John U."/>
            <person name="Richards T."/>
            <person name="Worden A.Z."/>
            <person name="Zhang X."/>
            <person name="Grigoriev I.V."/>
            <person name="Allen A.E."/>
            <person name="Bidle K."/>
            <person name="Borodovsky M."/>
            <person name="Bowler C."/>
            <person name="Brownlee C."/>
            <person name="Cock J.M."/>
            <person name="Elias M."/>
            <person name="Gladyshev V.N."/>
            <person name="Groth M."/>
            <person name="Guda C."/>
            <person name="Hadaegh A."/>
            <person name="Iglesias-Rodriguez M.D."/>
            <person name="Jenkins J."/>
            <person name="Jones B.M."/>
            <person name="Lawson T."/>
            <person name="Leese F."/>
            <person name="Lindquist E."/>
            <person name="Lobanov A."/>
            <person name="Lomsadze A."/>
            <person name="Malik S.B."/>
            <person name="Marsh M.E."/>
            <person name="Mackinder L."/>
            <person name="Mock T."/>
            <person name="Mueller-Roeber B."/>
            <person name="Pagarete A."/>
            <person name="Parker M."/>
            <person name="Probert I."/>
            <person name="Quesneville H."/>
            <person name="Raines C."/>
            <person name="Rensing S.A."/>
            <person name="Riano-Pachon D.M."/>
            <person name="Richier S."/>
            <person name="Rokitta S."/>
            <person name="Shiraiwa Y."/>
            <person name="Soanes D.M."/>
            <person name="van der Giezen M."/>
            <person name="Wahlund T.M."/>
            <person name="Williams B."/>
            <person name="Wilson W."/>
            <person name="Wolfe G."/>
            <person name="Wurch L.L."/>
        </authorList>
    </citation>
    <scope>NUCLEOTIDE SEQUENCE</scope>
</reference>
<keyword evidence="2" id="KW-1185">Reference proteome</keyword>
<evidence type="ECO:0000313" key="2">
    <source>
        <dbReference type="Proteomes" id="UP000013827"/>
    </source>
</evidence>